<keyword evidence="1" id="KW-1133">Transmembrane helix</keyword>
<feature type="transmembrane region" description="Helical" evidence="1">
    <location>
        <begin position="220"/>
        <end position="242"/>
    </location>
</feature>
<feature type="transmembrane region" description="Helical" evidence="1">
    <location>
        <begin position="87"/>
        <end position="107"/>
    </location>
</feature>
<gene>
    <name evidence="2" type="ORF">ABEB36_000638</name>
</gene>
<feature type="transmembrane region" description="Helical" evidence="1">
    <location>
        <begin position="29"/>
        <end position="48"/>
    </location>
</feature>
<evidence type="ECO:0008006" key="4">
    <source>
        <dbReference type="Google" id="ProtNLM"/>
    </source>
</evidence>
<proteinExistence type="predicted"/>
<dbReference type="EMBL" id="JBDJPC010000001">
    <property type="protein sequence ID" value="KAL1516780.1"/>
    <property type="molecule type" value="Genomic_DNA"/>
</dbReference>
<feature type="transmembrane region" description="Helical" evidence="1">
    <location>
        <begin position="127"/>
        <end position="149"/>
    </location>
</feature>
<dbReference type="Proteomes" id="UP001566132">
    <property type="component" value="Unassembled WGS sequence"/>
</dbReference>
<keyword evidence="1" id="KW-0472">Membrane</keyword>
<name>A0ABD1FBX1_HYPHA</name>
<keyword evidence="1" id="KW-0812">Transmembrane</keyword>
<comment type="caution">
    <text evidence="2">The sequence shown here is derived from an EMBL/GenBank/DDBJ whole genome shotgun (WGS) entry which is preliminary data.</text>
</comment>
<feature type="transmembrane region" description="Helical" evidence="1">
    <location>
        <begin position="7"/>
        <end position="23"/>
    </location>
</feature>
<sequence>MTHPFNVILIGFLLIEVYFYASASNRIHFIGYLPFYLCYSYVLNTNLLQSITTKEFFTFNVKDIFMPNINNMDHELRKMINSASFKVESLLLYIGAYTLLTVIMNLYDLFFYEDRLLLQSFLNKESILYHIVRIILCCFFVIAVILTVFSPMQLMFLVYYSEIKLLELLDKIKMFERKISKKNVNHEWILNNLKIFGHHHLDIKRFHYEAFEVNHLYSTLYSITGLIVGMSSLIGMFFLKLLSDALYDLKWYSWDAKCQKSHLLLMVQVAQELKIPILFVIHADFELFKRFIRVTYTVANCLLTLRQNNP</sequence>
<evidence type="ECO:0000313" key="2">
    <source>
        <dbReference type="EMBL" id="KAL1516780.1"/>
    </source>
</evidence>
<keyword evidence="3" id="KW-1185">Reference proteome</keyword>
<protein>
    <recommendedName>
        <fullName evidence="4">Odorant receptor</fullName>
    </recommendedName>
</protein>
<accession>A0ABD1FBX1</accession>
<evidence type="ECO:0000256" key="1">
    <source>
        <dbReference type="SAM" id="Phobius"/>
    </source>
</evidence>
<organism evidence="2 3">
    <name type="scientific">Hypothenemus hampei</name>
    <name type="common">Coffee berry borer</name>
    <dbReference type="NCBI Taxonomy" id="57062"/>
    <lineage>
        <taxon>Eukaryota</taxon>
        <taxon>Metazoa</taxon>
        <taxon>Ecdysozoa</taxon>
        <taxon>Arthropoda</taxon>
        <taxon>Hexapoda</taxon>
        <taxon>Insecta</taxon>
        <taxon>Pterygota</taxon>
        <taxon>Neoptera</taxon>
        <taxon>Endopterygota</taxon>
        <taxon>Coleoptera</taxon>
        <taxon>Polyphaga</taxon>
        <taxon>Cucujiformia</taxon>
        <taxon>Curculionidae</taxon>
        <taxon>Scolytinae</taxon>
        <taxon>Hypothenemus</taxon>
    </lineage>
</organism>
<reference evidence="2 3" key="1">
    <citation type="submission" date="2024-05" db="EMBL/GenBank/DDBJ databases">
        <title>Genetic variation in Jamaican populations of the coffee berry borer (Hypothenemus hampei).</title>
        <authorList>
            <person name="Errbii M."/>
            <person name="Myrie A."/>
        </authorList>
    </citation>
    <scope>NUCLEOTIDE SEQUENCE [LARGE SCALE GENOMIC DNA]</scope>
    <source>
        <strain evidence="2">JA-Hopewell-2020-01-JO</strain>
        <tissue evidence="2">Whole body</tissue>
    </source>
</reference>
<evidence type="ECO:0000313" key="3">
    <source>
        <dbReference type="Proteomes" id="UP001566132"/>
    </source>
</evidence>
<dbReference type="AlphaFoldDB" id="A0ABD1FBX1"/>